<organism evidence="1 2">
    <name type="scientific">Bradyrhizobium ontarionense</name>
    <dbReference type="NCBI Taxonomy" id="2898149"/>
    <lineage>
        <taxon>Bacteria</taxon>
        <taxon>Pseudomonadati</taxon>
        <taxon>Pseudomonadota</taxon>
        <taxon>Alphaproteobacteria</taxon>
        <taxon>Hyphomicrobiales</taxon>
        <taxon>Nitrobacteraceae</taxon>
        <taxon>Bradyrhizobium</taxon>
    </lineage>
</organism>
<dbReference type="RefSeq" id="WP_231322607.1">
    <property type="nucleotide sequence ID" value="NZ_CP088156.1"/>
</dbReference>
<proteinExistence type="predicted"/>
<evidence type="ECO:0000313" key="1">
    <source>
        <dbReference type="EMBL" id="UFZ05009.1"/>
    </source>
</evidence>
<keyword evidence="2" id="KW-1185">Reference proteome</keyword>
<accession>A0ABY3REC7</accession>
<name>A0ABY3REC7_9BRAD</name>
<dbReference type="Proteomes" id="UP001431010">
    <property type="component" value="Chromosome"/>
</dbReference>
<dbReference type="EMBL" id="CP088156">
    <property type="protein sequence ID" value="UFZ05009.1"/>
    <property type="molecule type" value="Genomic_DNA"/>
</dbReference>
<evidence type="ECO:0000313" key="2">
    <source>
        <dbReference type="Proteomes" id="UP001431010"/>
    </source>
</evidence>
<reference evidence="1" key="1">
    <citation type="journal article" date="2024" name="Antonie Van Leeuwenhoek">
        <title>Bradyrhizobium ontarionense sp. nov., a novel bacterial symbiont isolated from Aeschynomene indica (Indian jointvetch), harbours photosynthesis, nitrogen fixation and nitrous oxide (N2O) reductase genes.</title>
        <authorList>
            <person name="Bromfield E.S.P."/>
            <person name="Cloutier S."/>
        </authorList>
    </citation>
    <scope>NUCLEOTIDE SEQUENCE</scope>
    <source>
        <strain evidence="1">A19</strain>
    </source>
</reference>
<protein>
    <submittedName>
        <fullName evidence="1">Uncharacterized protein</fullName>
    </submittedName>
</protein>
<gene>
    <name evidence="1" type="ORF">LQG66_01430</name>
</gene>
<sequence>MRLPTQAAPVTRTPATTMFVPHLAASDKDTAACKIACNRLPEPARSMCKSQCDWPN</sequence>